<dbReference type="CDD" id="cd07067">
    <property type="entry name" value="HP_PGM_like"/>
    <property type="match status" value="1"/>
</dbReference>
<sequence>MSITFFLVRHALKEKAIGDVTLTDEGIKQAASTAKHFKYLPVTAIYSSPLRRAKETAECIAHTNKLQVAVDDRLRERANWGDLQGQTFEEFIAMWERGTYEPEYIPPIGDTSKQAGERLALLITQLAGEHPSQSNVVLVTHGGLITDFLVHHFPSHELNVLHPDFVSVQSQLIPECSVTTLSYDRGRFNIVDFASVDHLN</sequence>
<name>A0ABQ6GJN5_9BACL</name>
<dbReference type="RefSeq" id="WP_284241721.1">
    <property type="nucleotide sequence ID" value="NZ_BSSQ01000023.1"/>
</dbReference>
<protein>
    <submittedName>
        <fullName evidence="2">Phosphoglycerate mutase</fullName>
    </submittedName>
</protein>
<dbReference type="Proteomes" id="UP001157114">
    <property type="component" value="Unassembled WGS sequence"/>
</dbReference>
<dbReference type="InterPro" id="IPR051695">
    <property type="entry name" value="Phosphoglycerate_Mutase"/>
</dbReference>
<evidence type="ECO:0000313" key="2">
    <source>
        <dbReference type="EMBL" id="GLX70917.1"/>
    </source>
</evidence>
<dbReference type="EMBL" id="BSSQ01000023">
    <property type="protein sequence ID" value="GLX70917.1"/>
    <property type="molecule type" value="Genomic_DNA"/>
</dbReference>
<proteinExistence type="predicted"/>
<dbReference type="SMART" id="SM00855">
    <property type="entry name" value="PGAM"/>
    <property type="match status" value="1"/>
</dbReference>
<accession>A0ABQ6GJN5</accession>
<evidence type="ECO:0000313" key="3">
    <source>
        <dbReference type="Proteomes" id="UP001157114"/>
    </source>
</evidence>
<dbReference type="InterPro" id="IPR029033">
    <property type="entry name" value="His_PPase_superfam"/>
</dbReference>
<dbReference type="Gene3D" id="3.40.50.1240">
    <property type="entry name" value="Phosphoglycerate mutase-like"/>
    <property type="match status" value="1"/>
</dbReference>
<keyword evidence="3" id="KW-1185">Reference proteome</keyword>
<dbReference type="PANTHER" id="PTHR46517">
    <property type="entry name" value="FRUCTOSE-2,6-BISPHOSPHATASE TIGAR"/>
    <property type="match status" value="1"/>
</dbReference>
<evidence type="ECO:0000256" key="1">
    <source>
        <dbReference type="ARBA" id="ARBA00022801"/>
    </source>
</evidence>
<gene>
    <name evidence="2" type="ORF">MU1_52650</name>
</gene>
<comment type="caution">
    <text evidence="2">The sequence shown here is derived from an EMBL/GenBank/DDBJ whole genome shotgun (WGS) entry which is preliminary data.</text>
</comment>
<dbReference type="Pfam" id="PF00300">
    <property type="entry name" value="His_Phos_1"/>
    <property type="match status" value="1"/>
</dbReference>
<dbReference type="InterPro" id="IPR013078">
    <property type="entry name" value="His_Pase_superF_clade-1"/>
</dbReference>
<dbReference type="PANTHER" id="PTHR46517:SF1">
    <property type="entry name" value="FRUCTOSE-2,6-BISPHOSPHATASE TIGAR"/>
    <property type="match status" value="1"/>
</dbReference>
<keyword evidence="1" id="KW-0378">Hydrolase</keyword>
<dbReference type="SUPFAM" id="SSF53254">
    <property type="entry name" value="Phosphoglycerate mutase-like"/>
    <property type="match status" value="1"/>
</dbReference>
<organism evidence="2 3">
    <name type="scientific">Paenibacillus glycanilyticus</name>
    <dbReference type="NCBI Taxonomy" id="126569"/>
    <lineage>
        <taxon>Bacteria</taxon>
        <taxon>Bacillati</taxon>
        <taxon>Bacillota</taxon>
        <taxon>Bacilli</taxon>
        <taxon>Bacillales</taxon>
        <taxon>Paenibacillaceae</taxon>
        <taxon>Paenibacillus</taxon>
    </lineage>
</organism>
<reference evidence="2 3" key="1">
    <citation type="submission" date="2023-03" db="EMBL/GenBank/DDBJ databases">
        <title>Draft genome sequence of the bacteria which degrade cell wall of Tricholomamatutake.</title>
        <authorList>
            <person name="Konishi Y."/>
            <person name="Fukuta Y."/>
            <person name="Shirasaka N."/>
        </authorList>
    </citation>
    <scope>NUCLEOTIDE SEQUENCE [LARGE SCALE GENOMIC DNA]</scope>
    <source>
        <strain evidence="3">mu1</strain>
    </source>
</reference>